<feature type="domain" description="HTH araC/xylS-type" evidence="4">
    <location>
        <begin position="222"/>
        <end position="320"/>
    </location>
</feature>
<sequence length="340" mass="36625">MSTVPRAIFVLAFPGAQLLDVTGPLQVFASVNELALERGQAAPYAPRVVAADAGPVATSSGLVVIADSLRSAGGHPDTVIVAGGMGVHAASRDARLIRWVRRQAERSRRVASVCTGAFLLAEAGLLDGRRAVTHWTRCDELAARYPRIRVEADPIFIREGALWTSAGVTAGIDLALALVEEDLGRSIALDVARELVVFLKRPGGQAQFSATLSMQQTGDRFAELHAWIAEHLAADLSVPVLAERARMSERSFVRHYRAETGRTPARAVEQIRIETAQRLLGDTSWPVKRIADRCGFGSEETLRRSFVRVLGVTPQGYRERFAGRAPRAAGESARASDSAG</sequence>
<dbReference type="Pfam" id="PF01965">
    <property type="entry name" value="DJ-1_PfpI"/>
    <property type="match status" value="1"/>
</dbReference>
<dbReference type="PANTHER" id="PTHR43130">
    <property type="entry name" value="ARAC-FAMILY TRANSCRIPTIONAL REGULATOR"/>
    <property type="match status" value="1"/>
</dbReference>
<dbReference type="SUPFAM" id="SSF52317">
    <property type="entry name" value="Class I glutamine amidotransferase-like"/>
    <property type="match status" value="1"/>
</dbReference>
<dbReference type="GO" id="GO:0003700">
    <property type="term" value="F:DNA-binding transcription factor activity"/>
    <property type="evidence" value="ECO:0007669"/>
    <property type="project" value="InterPro"/>
</dbReference>
<accession>A0A119M8H1</accession>
<dbReference type="Gene3D" id="1.10.10.60">
    <property type="entry name" value="Homeodomain-like"/>
    <property type="match status" value="1"/>
</dbReference>
<dbReference type="Gene3D" id="3.40.50.880">
    <property type="match status" value="1"/>
</dbReference>
<reference evidence="5 6" key="1">
    <citation type="submission" date="2015-11" db="EMBL/GenBank/DDBJ databases">
        <title>Expanding the genomic diversity of Burkholderia species for the development of highly accurate diagnostics.</title>
        <authorList>
            <person name="Sahl J."/>
            <person name="Keim P."/>
            <person name="Wagner D."/>
        </authorList>
    </citation>
    <scope>NUCLEOTIDE SEQUENCE [LARGE SCALE GENOMIC DNA]</scope>
    <source>
        <strain evidence="5 6">MSMB2167WGS</strain>
    </source>
</reference>
<dbReference type="InterPro" id="IPR018062">
    <property type="entry name" value="HTH_AraC-typ_CS"/>
</dbReference>
<dbReference type="InterPro" id="IPR009057">
    <property type="entry name" value="Homeodomain-like_sf"/>
</dbReference>
<keyword evidence="1" id="KW-0805">Transcription regulation</keyword>
<dbReference type="InterPro" id="IPR052158">
    <property type="entry name" value="INH-QAR"/>
</dbReference>
<protein>
    <submittedName>
        <fullName evidence="5">AraC family transcriptional regulator</fullName>
    </submittedName>
</protein>
<gene>
    <name evidence="5" type="ORF">WL73_10895</name>
</gene>
<dbReference type="InterPro" id="IPR018060">
    <property type="entry name" value="HTH_AraC"/>
</dbReference>
<dbReference type="SMART" id="SM00342">
    <property type="entry name" value="HTH_ARAC"/>
    <property type="match status" value="1"/>
</dbReference>
<organism evidence="5 6">
    <name type="scientific">Burkholderia ubonensis</name>
    <dbReference type="NCBI Taxonomy" id="101571"/>
    <lineage>
        <taxon>Bacteria</taxon>
        <taxon>Pseudomonadati</taxon>
        <taxon>Pseudomonadota</taxon>
        <taxon>Betaproteobacteria</taxon>
        <taxon>Burkholderiales</taxon>
        <taxon>Burkholderiaceae</taxon>
        <taxon>Burkholderia</taxon>
        <taxon>Burkholderia cepacia complex</taxon>
    </lineage>
</organism>
<evidence type="ECO:0000256" key="1">
    <source>
        <dbReference type="ARBA" id="ARBA00023015"/>
    </source>
</evidence>
<dbReference type="OrthoDB" id="9177852at2"/>
<dbReference type="PROSITE" id="PS01124">
    <property type="entry name" value="HTH_ARAC_FAMILY_2"/>
    <property type="match status" value="1"/>
</dbReference>
<dbReference type="RefSeq" id="WP_060324075.1">
    <property type="nucleotide sequence ID" value="NZ_LPIU01000056.1"/>
</dbReference>
<keyword evidence="2" id="KW-0238">DNA-binding</keyword>
<dbReference type="Pfam" id="PF12833">
    <property type="entry name" value="HTH_18"/>
    <property type="match status" value="1"/>
</dbReference>
<dbReference type="AlphaFoldDB" id="A0A119M8H1"/>
<dbReference type="Proteomes" id="UP000062998">
    <property type="component" value="Unassembled WGS sequence"/>
</dbReference>
<evidence type="ECO:0000256" key="2">
    <source>
        <dbReference type="ARBA" id="ARBA00023125"/>
    </source>
</evidence>
<evidence type="ECO:0000256" key="3">
    <source>
        <dbReference type="ARBA" id="ARBA00023163"/>
    </source>
</evidence>
<dbReference type="InterPro" id="IPR002818">
    <property type="entry name" value="DJ-1/PfpI"/>
</dbReference>
<dbReference type="PANTHER" id="PTHR43130:SF3">
    <property type="entry name" value="HTH-TYPE TRANSCRIPTIONAL REGULATOR RV1931C"/>
    <property type="match status" value="1"/>
</dbReference>
<keyword evidence="3" id="KW-0804">Transcription</keyword>
<name>A0A119M8H1_9BURK</name>
<proteinExistence type="predicted"/>
<dbReference type="GO" id="GO:0043565">
    <property type="term" value="F:sequence-specific DNA binding"/>
    <property type="evidence" value="ECO:0007669"/>
    <property type="project" value="InterPro"/>
</dbReference>
<dbReference type="CDD" id="cd03137">
    <property type="entry name" value="GATase1_AraC_1"/>
    <property type="match status" value="1"/>
</dbReference>
<dbReference type="EMBL" id="LPIX01000038">
    <property type="protein sequence ID" value="KWE06136.1"/>
    <property type="molecule type" value="Genomic_DNA"/>
</dbReference>
<comment type="caution">
    <text evidence="5">The sequence shown here is derived from an EMBL/GenBank/DDBJ whole genome shotgun (WGS) entry which is preliminary data.</text>
</comment>
<evidence type="ECO:0000313" key="5">
    <source>
        <dbReference type="EMBL" id="KWE06136.1"/>
    </source>
</evidence>
<dbReference type="InterPro" id="IPR029062">
    <property type="entry name" value="Class_I_gatase-like"/>
</dbReference>
<dbReference type="SUPFAM" id="SSF46689">
    <property type="entry name" value="Homeodomain-like"/>
    <property type="match status" value="2"/>
</dbReference>
<evidence type="ECO:0000313" key="6">
    <source>
        <dbReference type="Proteomes" id="UP000062998"/>
    </source>
</evidence>
<dbReference type="PROSITE" id="PS00041">
    <property type="entry name" value="HTH_ARAC_FAMILY_1"/>
    <property type="match status" value="1"/>
</dbReference>
<evidence type="ECO:0000259" key="4">
    <source>
        <dbReference type="PROSITE" id="PS01124"/>
    </source>
</evidence>